<gene>
    <name evidence="2" type="ORF">YASMINEVIRUS_1460</name>
</gene>
<evidence type="ECO:0000313" key="3">
    <source>
        <dbReference type="Proteomes" id="UP000594342"/>
    </source>
</evidence>
<evidence type="ECO:0000313" key="2">
    <source>
        <dbReference type="EMBL" id="VBB18928.1"/>
    </source>
</evidence>
<reference evidence="2 3" key="1">
    <citation type="submission" date="2018-10" db="EMBL/GenBank/DDBJ databases">
        <authorList>
            <consortium name="IHU Genomes"/>
        </authorList>
    </citation>
    <scope>NUCLEOTIDE SEQUENCE [LARGE SCALE GENOMIC DNA]</scope>
    <source>
        <strain evidence="2 3">A1</strain>
    </source>
</reference>
<keyword evidence="3" id="KW-1185">Reference proteome</keyword>
<organism evidence="2 3">
    <name type="scientific">Yasminevirus sp. GU-2018</name>
    <dbReference type="NCBI Taxonomy" id="2420051"/>
    <lineage>
        <taxon>Viruses</taxon>
        <taxon>Varidnaviria</taxon>
        <taxon>Bamfordvirae</taxon>
        <taxon>Nucleocytoviricota</taxon>
        <taxon>Megaviricetes</taxon>
        <taxon>Imitervirales</taxon>
        <taxon>Mimiviridae</taxon>
        <taxon>Klosneuvirinae</taxon>
        <taxon>Yasminevirus</taxon>
        <taxon>Yasminevirus saudimassiliense</taxon>
    </lineage>
</organism>
<feature type="region of interest" description="Disordered" evidence="1">
    <location>
        <begin position="1"/>
        <end position="65"/>
    </location>
</feature>
<sequence length="486" mass="54951">MSRDNSKRTDRYGDTAYGDKYGDLYSDRSNGAQRARFPFNGNTDQMHFDSARHGGAQHNASHSGVQNTEFRTHRSGMMYQNRNQPRIQLEEDDDVLQQVIAESIRFEKQRTDEQIQLERAISLSKMALNPEKTSEGGSSSGSSEDKLDDSDLMPMDVDEEKESPYESVSEAVAESTTDTATEAITKAMSEAVSGIVSEGVSESTDNSDKKLDDYIKNMVRKITTSGGDDINVVMRSASGKESYHRSDQRSDQRSISLLAQVPAQASAPGSISTSAGLFSENDRYRKGKMRKTHHETMKSKYGADTKIRPHFDFIIGRGKTYPPGYMNLPLNPALAKRNIIYIDPNPVMNADIQKYLHEVDFSHYGICDEQDPSREIDVRFIFDWSSFYCGALSSLTNIVLGIGRKCQILVPLDPSEREVPGDILRELNNDLFTISTVEGRYPLFDWSYDDRNKSDLDPMTQERKMVSSRVNPRRYVRIEAFDEKYE</sequence>
<proteinExistence type="predicted"/>
<dbReference type="Proteomes" id="UP000594342">
    <property type="component" value="Unassembled WGS sequence"/>
</dbReference>
<protein>
    <submittedName>
        <fullName evidence="2">Uncharacterized protein</fullName>
    </submittedName>
</protein>
<feature type="compositionally biased region" description="Basic and acidic residues" evidence="1">
    <location>
        <begin position="1"/>
        <end position="13"/>
    </location>
</feature>
<comment type="caution">
    <text evidence="2">The sequence shown here is derived from an EMBL/GenBank/DDBJ whole genome shotgun (WGS) entry which is preliminary data.</text>
</comment>
<evidence type="ECO:0000256" key="1">
    <source>
        <dbReference type="SAM" id="MobiDB-lite"/>
    </source>
</evidence>
<dbReference type="EMBL" id="UPSH01000001">
    <property type="protein sequence ID" value="VBB18928.1"/>
    <property type="molecule type" value="Genomic_DNA"/>
</dbReference>
<feature type="region of interest" description="Disordered" evidence="1">
    <location>
        <begin position="126"/>
        <end position="152"/>
    </location>
</feature>
<accession>A0A5K0UA88</accession>
<name>A0A5K0UA88_9VIRU</name>